<proteinExistence type="predicted"/>
<dbReference type="OrthoDB" id="485342at2"/>
<dbReference type="KEGG" id="ter:Tery_4513"/>
<dbReference type="EMBL" id="CP000393">
    <property type="protein sequence ID" value="ABG53498.1"/>
    <property type="molecule type" value="Genomic_DNA"/>
</dbReference>
<gene>
    <name evidence="1" type="ordered locus">Tery_4513</name>
</gene>
<sequence length="84" mass="8829">MPGVTTIDFESGASTDGPVIYSASGVGPTVVLVSVPGHYAQPDDDLTKYLTVAPFGNALGNNPVTISSQEQLDYFGMYWGSSRL</sequence>
<reference evidence="1" key="1">
    <citation type="submission" date="2006-06" db="EMBL/GenBank/DDBJ databases">
        <title>Complete sequence of Trichodesmium erythraeum IMS101.</title>
        <authorList>
            <consortium name="US DOE Joint Genome Institute"/>
            <person name="Copeland A."/>
            <person name="Lucas S."/>
            <person name="Lapidus A."/>
            <person name="Barry K."/>
            <person name="Detter J.C."/>
            <person name="Glavina del Rio T."/>
            <person name="Hammon N."/>
            <person name="Israni S."/>
            <person name="Dalin E."/>
            <person name="Tice H."/>
            <person name="Pitluck S."/>
            <person name="Kiss H."/>
            <person name="Munk A.C."/>
            <person name="Brettin T."/>
            <person name="Bruce D."/>
            <person name="Han C."/>
            <person name="Tapia R."/>
            <person name="Gilna P."/>
            <person name="Schmutz J."/>
            <person name="Larimer F."/>
            <person name="Land M."/>
            <person name="Hauser L."/>
            <person name="Kyrpides N."/>
            <person name="Kim E."/>
            <person name="Richardson P."/>
        </authorList>
    </citation>
    <scope>NUCLEOTIDE SEQUENCE [LARGE SCALE GENOMIC DNA]</scope>
    <source>
        <strain evidence="1">IMS101</strain>
    </source>
</reference>
<dbReference type="HOGENOM" id="CLU_2526542_0_0_3"/>
<dbReference type="AlphaFoldDB" id="Q10W76"/>
<organism evidence="1">
    <name type="scientific">Trichodesmium erythraeum (strain IMS101)</name>
    <dbReference type="NCBI Taxonomy" id="203124"/>
    <lineage>
        <taxon>Bacteria</taxon>
        <taxon>Bacillati</taxon>
        <taxon>Cyanobacteriota</taxon>
        <taxon>Cyanophyceae</taxon>
        <taxon>Oscillatoriophycideae</taxon>
        <taxon>Oscillatoriales</taxon>
        <taxon>Microcoleaceae</taxon>
        <taxon>Trichodesmium</taxon>
    </lineage>
</organism>
<protein>
    <submittedName>
        <fullName evidence="1">Uncharacterized protein</fullName>
    </submittedName>
</protein>
<accession>Q10W76</accession>
<dbReference type="RefSeq" id="WP_011613820.1">
    <property type="nucleotide sequence ID" value="NC_008312.1"/>
</dbReference>
<name>Q10W76_TRIEI</name>
<evidence type="ECO:0000313" key="1">
    <source>
        <dbReference type="EMBL" id="ABG53498.1"/>
    </source>
</evidence>